<dbReference type="AlphaFoldDB" id="C0F0K3"/>
<gene>
    <name evidence="1" type="ORF">EUBHAL_03225</name>
</gene>
<organism evidence="1 2">
    <name type="scientific">Anaerobutyricum hallii DSM 3353</name>
    <dbReference type="NCBI Taxonomy" id="411469"/>
    <lineage>
        <taxon>Bacteria</taxon>
        <taxon>Bacillati</taxon>
        <taxon>Bacillota</taxon>
        <taxon>Clostridia</taxon>
        <taxon>Lachnospirales</taxon>
        <taxon>Lachnospiraceae</taxon>
        <taxon>Anaerobutyricum</taxon>
    </lineage>
</organism>
<name>C0F0K3_9FIRM</name>
<dbReference type="Proteomes" id="UP000003174">
    <property type="component" value="Unassembled WGS sequence"/>
</dbReference>
<proteinExistence type="predicted"/>
<protein>
    <submittedName>
        <fullName evidence="1">Uncharacterized protein</fullName>
    </submittedName>
</protein>
<evidence type="ECO:0000313" key="1">
    <source>
        <dbReference type="EMBL" id="EEG34919.1"/>
    </source>
</evidence>
<reference evidence="1 2" key="1">
    <citation type="submission" date="2009-01" db="EMBL/GenBank/DDBJ databases">
        <authorList>
            <person name="Fulton L."/>
            <person name="Clifton S."/>
            <person name="Fulton B."/>
            <person name="Xu J."/>
            <person name="Minx P."/>
            <person name="Pepin K.H."/>
            <person name="Johnson M."/>
            <person name="Bhonagiri V."/>
            <person name="Nash W.E."/>
            <person name="Mardis E.R."/>
            <person name="Wilson R.K."/>
        </authorList>
    </citation>
    <scope>NUCLEOTIDE SEQUENCE [LARGE SCALE GENOMIC DNA]</scope>
    <source>
        <strain evidence="1 2">DSM 3353</strain>
    </source>
</reference>
<comment type="caution">
    <text evidence="1">The sequence shown here is derived from an EMBL/GenBank/DDBJ whole genome shotgun (WGS) entry which is preliminary data.</text>
</comment>
<reference evidence="1 2" key="2">
    <citation type="submission" date="2009-02" db="EMBL/GenBank/DDBJ databases">
        <title>Draft genome sequence of Eubacterium hallii (DSM 3353).</title>
        <authorList>
            <person name="Sudarsanam P."/>
            <person name="Ley R."/>
            <person name="Guruge J."/>
            <person name="Turnbaugh P.J."/>
            <person name="Mahowald M."/>
            <person name="Liep D."/>
            <person name="Gordon J."/>
        </authorList>
    </citation>
    <scope>NUCLEOTIDE SEQUENCE [LARGE SCALE GENOMIC DNA]</scope>
    <source>
        <strain evidence="1 2">DSM 3353</strain>
    </source>
</reference>
<accession>C0F0K3</accession>
<dbReference type="EMBL" id="ACEP01000172">
    <property type="protein sequence ID" value="EEG34919.1"/>
    <property type="molecule type" value="Genomic_DNA"/>
</dbReference>
<sequence>MPFVLLNCQRQETKEYAMPICGLGASVGYERVSEHSTRRDESHRLV</sequence>
<evidence type="ECO:0000313" key="2">
    <source>
        <dbReference type="Proteomes" id="UP000003174"/>
    </source>
</evidence>